<dbReference type="AlphaFoldDB" id="Q5NZQ2"/>
<dbReference type="EMBL" id="CR555306">
    <property type="protein sequence ID" value="CAI09462.1"/>
    <property type="molecule type" value="Genomic_DNA"/>
</dbReference>
<accession>Q5NZQ2</accession>
<protein>
    <submittedName>
        <fullName evidence="1">Uncharacterized protein</fullName>
    </submittedName>
</protein>
<gene>
    <name evidence="1" type="ORF">ebA5869</name>
</gene>
<dbReference type="KEGG" id="eba:ebA5869"/>
<dbReference type="HOGENOM" id="CLU_2894116_0_0_4"/>
<keyword evidence="2" id="KW-1185">Reference proteome</keyword>
<organism evidence="1 2">
    <name type="scientific">Aromatoleum aromaticum (strain DSM 19018 / LMG 30748 / EbN1)</name>
    <name type="common">Azoarcus sp. (strain EbN1)</name>
    <dbReference type="NCBI Taxonomy" id="76114"/>
    <lineage>
        <taxon>Bacteria</taxon>
        <taxon>Pseudomonadati</taxon>
        <taxon>Pseudomonadota</taxon>
        <taxon>Betaproteobacteria</taxon>
        <taxon>Rhodocyclales</taxon>
        <taxon>Rhodocyclaceae</taxon>
        <taxon>Aromatoleum</taxon>
    </lineage>
</organism>
<reference evidence="1 2" key="1">
    <citation type="journal article" date="2005" name="Arch. Microbiol.">
        <title>The genome sequence of an anaerobic aromatic-degrading denitrifying bacterium, strain EbN1.</title>
        <authorList>
            <person name="Rabus R."/>
            <person name="Kube M."/>
            <person name="Heider J."/>
            <person name="Beck A."/>
            <person name="Heitmann K."/>
            <person name="Widdel F."/>
            <person name="Reinhardt R."/>
        </authorList>
    </citation>
    <scope>NUCLEOTIDE SEQUENCE [LARGE SCALE GENOMIC DNA]</scope>
    <source>
        <strain evidence="1 2">EbN1</strain>
    </source>
</reference>
<dbReference type="Proteomes" id="UP000006552">
    <property type="component" value="Chromosome"/>
</dbReference>
<name>Q5NZQ2_AROAE</name>
<evidence type="ECO:0000313" key="2">
    <source>
        <dbReference type="Proteomes" id="UP000006552"/>
    </source>
</evidence>
<evidence type="ECO:0000313" key="1">
    <source>
        <dbReference type="EMBL" id="CAI09462.1"/>
    </source>
</evidence>
<sequence>MACLLAVCALAFPPRQFPDRRECPGGRGPAASSKHGARCYQHKHALQANISQQTAGTYRYGI</sequence>
<proteinExistence type="predicted"/>